<evidence type="ECO:0000256" key="2">
    <source>
        <dbReference type="SAM" id="MobiDB-lite"/>
    </source>
</evidence>
<dbReference type="InterPro" id="IPR012677">
    <property type="entry name" value="Nucleotide-bd_a/b_plait_sf"/>
</dbReference>
<feature type="compositionally biased region" description="Low complexity" evidence="2">
    <location>
        <begin position="758"/>
        <end position="771"/>
    </location>
</feature>
<dbReference type="PANTHER" id="PTHR15241:SF304">
    <property type="entry name" value="RRM DOMAIN-CONTAINING PROTEIN"/>
    <property type="match status" value="1"/>
</dbReference>
<dbReference type="Proteomes" id="UP001172155">
    <property type="component" value="Unassembled WGS sequence"/>
</dbReference>
<feature type="compositionally biased region" description="Polar residues" evidence="2">
    <location>
        <begin position="35"/>
        <end position="56"/>
    </location>
</feature>
<feature type="domain" description="RRM" evidence="3">
    <location>
        <begin position="590"/>
        <end position="656"/>
    </location>
</feature>
<feature type="region of interest" description="Disordered" evidence="2">
    <location>
        <begin position="136"/>
        <end position="198"/>
    </location>
</feature>
<reference evidence="4" key="1">
    <citation type="submission" date="2023-06" db="EMBL/GenBank/DDBJ databases">
        <title>Genome-scale phylogeny and comparative genomics of the fungal order Sordariales.</title>
        <authorList>
            <consortium name="Lawrence Berkeley National Laboratory"/>
            <person name="Hensen N."/>
            <person name="Bonometti L."/>
            <person name="Westerberg I."/>
            <person name="Brannstrom I.O."/>
            <person name="Guillou S."/>
            <person name="Cros-Aarteil S."/>
            <person name="Calhoun S."/>
            <person name="Haridas S."/>
            <person name="Kuo A."/>
            <person name="Mondo S."/>
            <person name="Pangilinan J."/>
            <person name="Riley R."/>
            <person name="LaButti K."/>
            <person name="Andreopoulos B."/>
            <person name="Lipzen A."/>
            <person name="Chen C."/>
            <person name="Yanf M."/>
            <person name="Daum C."/>
            <person name="Ng V."/>
            <person name="Clum A."/>
            <person name="Steindorff A."/>
            <person name="Ohm R."/>
            <person name="Martin F."/>
            <person name="Silar P."/>
            <person name="Natvig D."/>
            <person name="Lalanne C."/>
            <person name="Gautier V."/>
            <person name="Ament-velasquez S.L."/>
            <person name="Kruys A."/>
            <person name="Hutchinson M.I."/>
            <person name="Powell A.J."/>
            <person name="Barry K."/>
            <person name="Miller A.N."/>
            <person name="Grigoriev I.V."/>
            <person name="Debuchy R."/>
            <person name="Gladieux P."/>
            <person name="Thoren M.H."/>
            <person name="Johannesson H."/>
        </authorList>
    </citation>
    <scope>NUCLEOTIDE SEQUENCE</scope>
    <source>
        <strain evidence="4">SMH3187-1</strain>
    </source>
</reference>
<dbReference type="Gene3D" id="3.30.70.330">
    <property type="match status" value="2"/>
</dbReference>
<dbReference type="InterPro" id="IPR035979">
    <property type="entry name" value="RBD_domain_sf"/>
</dbReference>
<feature type="region of interest" description="Disordered" evidence="2">
    <location>
        <begin position="324"/>
        <end position="346"/>
    </location>
</feature>
<dbReference type="GO" id="GO:0003723">
    <property type="term" value="F:RNA binding"/>
    <property type="evidence" value="ECO:0007669"/>
    <property type="project" value="UniProtKB-UniRule"/>
</dbReference>
<feature type="compositionally biased region" description="Polar residues" evidence="2">
    <location>
        <begin position="288"/>
        <end position="299"/>
    </location>
</feature>
<protein>
    <recommendedName>
        <fullName evidence="3">RRM domain-containing protein</fullName>
    </recommendedName>
</protein>
<dbReference type="AlphaFoldDB" id="A0AA40F952"/>
<evidence type="ECO:0000313" key="5">
    <source>
        <dbReference type="Proteomes" id="UP001172155"/>
    </source>
</evidence>
<organism evidence="4 5">
    <name type="scientific">Schizothecium vesticola</name>
    <dbReference type="NCBI Taxonomy" id="314040"/>
    <lineage>
        <taxon>Eukaryota</taxon>
        <taxon>Fungi</taxon>
        <taxon>Dikarya</taxon>
        <taxon>Ascomycota</taxon>
        <taxon>Pezizomycotina</taxon>
        <taxon>Sordariomycetes</taxon>
        <taxon>Sordariomycetidae</taxon>
        <taxon>Sordariales</taxon>
        <taxon>Schizotheciaceae</taxon>
        <taxon>Schizothecium</taxon>
    </lineage>
</organism>
<feature type="domain" description="RRM" evidence="3">
    <location>
        <begin position="416"/>
        <end position="496"/>
    </location>
</feature>
<evidence type="ECO:0000256" key="1">
    <source>
        <dbReference type="PROSITE-ProRule" id="PRU00176"/>
    </source>
</evidence>
<proteinExistence type="predicted"/>
<dbReference type="PANTHER" id="PTHR15241">
    <property type="entry name" value="TRANSFORMER-2-RELATED"/>
    <property type="match status" value="1"/>
</dbReference>
<feature type="compositionally biased region" description="Polar residues" evidence="2">
    <location>
        <begin position="676"/>
        <end position="700"/>
    </location>
</feature>
<feature type="compositionally biased region" description="Low complexity" evidence="2">
    <location>
        <begin position="64"/>
        <end position="76"/>
    </location>
</feature>
<sequence length="920" mass="99150">MASSAPAVSSDKSGSPKATGPSTPLNIRHPRQRQAPGSSHSDPSAGNSDSHESYSGPTDHDLGSSEISSGEIGTSGPRRGPARNLAGAGHRYLASFSGNSSTAYDSEDAGAPIGNGSPTRSAGVQRWANSVLVHSSSSSSAGSFMPSRARLNTFGRPGGAPLSSNSNRLRRQATLVPTNESREGGAPISSNNVDGDSRQTLAHDLETPRVSTFAAAATSDVSFVAVPKRTQGAISTGTGYRSVTNFPSQSRGGFGLQANDRQLYTGTTAAQSPRGLNRPENFGHSAIRPSNDTPANTSHGLRDNGGTGTNRAISHYAAVPLPSGLYRQENDHPSVPPTPPRGFHRQDIDRHAISSPGIATFPGQSPRRLFARESIQAFPVGHDSTLRNAELAGVITRPDNADDAVVDPQAIYPPEACIFVANLADSKDDSVLMAAVTREFSRFGTVFVKIRRDERTGLMPFAFCQFTNRQDADNALVHGRGIYIHGRPCRTERAKSSRWFVIFRRDGDILTLGEARRVMQEYGHVSQVAMHEDHSSVKVQFENFNLQQRDFQLVAEHHQVYQVEPLAERRRDTRDDQDMRFLQEYDLARRSVYVSQIPEDADEDELSAHFSLFGRVASVLIISPPRGQRFSFVEFVHAVSVENALTNTANQPIRGRYTMRVERKFCKANARRVRSMQSIEGSETNETTQVAPTTPGSSMPWSRRNRLENFAGTSPHSSMSPQHTTSPHRMFAGRGPSSGGRMAPSPARFDGGFSIAGPRTTPARPPNRNATQPSITPSGSRPVPFAGPLRFPGGRSPAHPSVAGSGIAAHHVAAPANTAQRDMTPLGTMPPMVPYPYQYVAVDPFTGTPAFMVDAPDMDPPAPRDEPAGQERGTNAFNNMLNRLATGQGAAQGMASLRVEDVTDAEYDSDHEVGEKGKRA</sequence>
<dbReference type="PROSITE" id="PS50102">
    <property type="entry name" value="RRM"/>
    <property type="match status" value="2"/>
</dbReference>
<feature type="compositionally biased region" description="Polar residues" evidence="2">
    <location>
        <begin position="711"/>
        <end position="727"/>
    </location>
</feature>
<dbReference type="Pfam" id="PF00076">
    <property type="entry name" value="RRM_1"/>
    <property type="match status" value="2"/>
</dbReference>
<dbReference type="InterPro" id="IPR000504">
    <property type="entry name" value="RRM_dom"/>
</dbReference>
<gene>
    <name evidence="4" type="ORF">B0T18DRAFT_385540</name>
</gene>
<evidence type="ECO:0000259" key="3">
    <source>
        <dbReference type="PROSITE" id="PS50102"/>
    </source>
</evidence>
<evidence type="ECO:0000313" key="4">
    <source>
        <dbReference type="EMBL" id="KAK0753499.1"/>
    </source>
</evidence>
<dbReference type="EMBL" id="JAUKUD010000001">
    <property type="protein sequence ID" value="KAK0753499.1"/>
    <property type="molecule type" value="Genomic_DNA"/>
</dbReference>
<feature type="region of interest" description="Disordered" evidence="2">
    <location>
        <begin position="676"/>
        <end position="785"/>
    </location>
</feature>
<dbReference type="CDD" id="cd00590">
    <property type="entry name" value="RRM_SF"/>
    <property type="match status" value="1"/>
</dbReference>
<feature type="region of interest" description="Disordered" evidence="2">
    <location>
        <begin position="1"/>
        <end position="122"/>
    </location>
</feature>
<dbReference type="SUPFAM" id="SSF54928">
    <property type="entry name" value="RNA-binding domain, RBD"/>
    <property type="match status" value="2"/>
</dbReference>
<name>A0AA40F952_9PEZI</name>
<dbReference type="SMART" id="SM00360">
    <property type="entry name" value="RRM"/>
    <property type="match status" value="2"/>
</dbReference>
<accession>A0AA40F952</accession>
<feature type="compositionally biased region" description="Polar residues" evidence="2">
    <location>
        <begin position="1"/>
        <end position="13"/>
    </location>
</feature>
<feature type="region of interest" description="Disordered" evidence="2">
    <location>
        <begin position="267"/>
        <end position="311"/>
    </location>
</feature>
<keyword evidence="5" id="KW-1185">Reference proteome</keyword>
<comment type="caution">
    <text evidence="4">The sequence shown here is derived from an EMBL/GenBank/DDBJ whole genome shotgun (WGS) entry which is preliminary data.</text>
</comment>
<keyword evidence="1" id="KW-0694">RNA-binding</keyword>